<dbReference type="Proteomes" id="UP001437460">
    <property type="component" value="Unassembled WGS sequence"/>
</dbReference>
<organism evidence="3 4">
    <name type="scientific">Ventrimonas faecis</name>
    <dbReference type="NCBI Taxonomy" id="3133170"/>
    <lineage>
        <taxon>Bacteria</taxon>
        <taxon>Bacillati</taxon>
        <taxon>Bacillota</taxon>
        <taxon>Clostridia</taxon>
        <taxon>Lachnospirales</taxon>
        <taxon>Lachnospiraceae</taxon>
        <taxon>Ventrimonas</taxon>
    </lineage>
</organism>
<evidence type="ECO:0008006" key="5">
    <source>
        <dbReference type="Google" id="ProtNLM"/>
    </source>
</evidence>
<feature type="transmembrane region" description="Helical" evidence="2">
    <location>
        <begin position="218"/>
        <end position="237"/>
    </location>
</feature>
<evidence type="ECO:0000256" key="2">
    <source>
        <dbReference type="SAM" id="Phobius"/>
    </source>
</evidence>
<feature type="region of interest" description="Disordered" evidence="1">
    <location>
        <begin position="311"/>
        <end position="331"/>
    </location>
</feature>
<gene>
    <name evidence="3" type="ORF">WMO41_01380</name>
</gene>
<evidence type="ECO:0000313" key="3">
    <source>
        <dbReference type="EMBL" id="MEQ2561843.1"/>
    </source>
</evidence>
<proteinExistence type="predicted"/>
<feature type="transmembrane region" description="Helical" evidence="2">
    <location>
        <begin position="35"/>
        <end position="55"/>
    </location>
</feature>
<feature type="transmembrane region" description="Helical" evidence="2">
    <location>
        <begin position="75"/>
        <end position="95"/>
    </location>
</feature>
<evidence type="ECO:0000256" key="1">
    <source>
        <dbReference type="SAM" id="MobiDB-lite"/>
    </source>
</evidence>
<sequence>MSAISPAAPVFILLFLLLLAFPGQAIHGASDGLLLWFHTVLPTLAPAMICTRMLLLTGGDRLLMKPLCPLFRRLFSLSDTGSFILLSGMLCGYPLGPALCARALKENRVSSEEASYLLAFCSFPSPMFLAGYIPGQFPGPLSVGLLFFGIYIPVFLLSWIAGRRFSHEAPSGPPDSRNSEPPQTCGVSGHEITEKGSYLSGSSKTDSLDTVLYDVCDIMVLIGAYLMLFSILARFLAHAAWIPAPAAAALCGILEMTTGIRQICGTFPAAVCLPACAASAAFGGISGVFQTRSVIGCGSCASQTAADFADAPDSGPAPDQRTRHKSLPNPLSNRKNAGFDIRHYVGWKLLHAGFSALILTVLQLVLPLEFPPHS</sequence>
<keyword evidence="2" id="KW-0812">Transmembrane</keyword>
<keyword evidence="2" id="KW-0472">Membrane</keyword>
<feature type="transmembrane region" description="Helical" evidence="2">
    <location>
        <begin position="115"/>
        <end position="134"/>
    </location>
</feature>
<evidence type="ECO:0000313" key="4">
    <source>
        <dbReference type="Proteomes" id="UP001437460"/>
    </source>
</evidence>
<name>A0ABV1HHQ1_9FIRM</name>
<dbReference type="RefSeq" id="WP_349228284.1">
    <property type="nucleotide sequence ID" value="NZ_JBBMFJ010000002.1"/>
</dbReference>
<protein>
    <recommendedName>
        <fullName evidence="5">Permease</fullName>
    </recommendedName>
</protein>
<feature type="transmembrane region" description="Helical" evidence="2">
    <location>
        <begin position="141"/>
        <end position="161"/>
    </location>
</feature>
<feature type="transmembrane region" description="Helical" evidence="2">
    <location>
        <begin position="344"/>
        <end position="366"/>
    </location>
</feature>
<reference evidence="3 4" key="1">
    <citation type="submission" date="2024-03" db="EMBL/GenBank/DDBJ databases">
        <title>Human intestinal bacterial collection.</title>
        <authorList>
            <person name="Pauvert C."/>
            <person name="Hitch T.C.A."/>
            <person name="Clavel T."/>
        </authorList>
    </citation>
    <scope>NUCLEOTIDE SEQUENCE [LARGE SCALE GENOMIC DNA]</scope>
    <source>
        <strain evidence="3 4">CLA-AP-H27</strain>
    </source>
</reference>
<comment type="caution">
    <text evidence="3">The sequence shown here is derived from an EMBL/GenBank/DDBJ whole genome shotgun (WGS) entry which is preliminary data.</text>
</comment>
<keyword evidence="4" id="KW-1185">Reference proteome</keyword>
<keyword evidence="2" id="KW-1133">Transmembrane helix</keyword>
<dbReference type="EMBL" id="JBBMFJ010000002">
    <property type="protein sequence ID" value="MEQ2561843.1"/>
    <property type="molecule type" value="Genomic_DNA"/>
</dbReference>
<accession>A0ABV1HHQ1</accession>